<comment type="caution">
    <text evidence="6">The sequence shown here is derived from an EMBL/GenBank/DDBJ whole genome shotgun (WGS) entry which is preliminary data.</text>
</comment>
<dbReference type="Pfam" id="PF05726">
    <property type="entry name" value="Pirin_C"/>
    <property type="match status" value="1"/>
</dbReference>
<dbReference type="PANTHER" id="PTHR13903:SF8">
    <property type="entry name" value="PIRIN"/>
    <property type="match status" value="1"/>
</dbReference>
<dbReference type="PANTHER" id="PTHR13903">
    <property type="entry name" value="PIRIN-RELATED"/>
    <property type="match status" value="1"/>
</dbReference>
<feature type="compositionally biased region" description="Polar residues" evidence="3">
    <location>
        <begin position="249"/>
        <end position="274"/>
    </location>
</feature>
<feature type="domain" description="Pirin C-terminal" evidence="5">
    <location>
        <begin position="289"/>
        <end position="331"/>
    </location>
</feature>
<dbReference type="InterPro" id="IPR011051">
    <property type="entry name" value="RmlC_Cupin_sf"/>
</dbReference>
<evidence type="ECO:0000256" key="2">
    <source>
        <dbReference type="RuleBase" id="RU003457"/>
    </source>
</evidence>
<proteinExistence type="inferred from homology"/>
<comment type="similarity">
    <text evidence="1 2">Belongs to the pirin family.</text>
</comment>
<evidence type="ECO:0000256" key="1">
    <source>
        <dbReference type="ARBA" id="ARBA00008416"/>
    </source>
</evidence>
<organism evidence="6 7">
    <name type="scientific">Roseateles flavus</name>
    <dbReference type="NCBI Taxonomy" id="3149041"/>
    <lineage>
        <taxon>Bacteria</taxon>
        <taxon>Pseudomonadati</taxon>
        <taxon>Pseudomonadota</taxon>
        <taxon>Betaproteobacteria</taxon>
        <taxon>Burkholderiales</taxon>
        <taxon>Sphaerotilaceae</taxon>
        <taxon>Roseateles</taxon>
    </lineage>
</organism>
<dbReference type="Gene3D" id="2.60.120.10">
    <property type="entry name" value="Jelly Rolls"/>
    <property type="match status" value="2"/>
</dbReference>
<dbReference type="SUPFAM" id="SSF51182">
    <property type="entry name" value="RmlC-like cupins"/>
    <property type="match status" value="2"/>
</dbReference>
<protein>
    <submittedName>
        <fullName evidence="6">Pirin family protein</fullName>
    </submittedName>
</protein>
<keyword evidence="7" id="KW-1185">Reference proteome</keyword>
<reference evidence="6 7" key="1">
    <citation type="submission" date="2024-05" db="EMBL/GenBank/DDBJ databases">
        <title>Roseateles sp. 2.12 16S ribosomal RNA gene Genome sequencing and assembly.</title>
        <authorList>
            <person name="Woo H."/>
        </authorList>
    </citation>
    <scope>NUCLEOTIDE SEQUENCE [LARGE SCALE GENOMIC DNA]</scope>
    <source>
        <strain evidence="6 7">2.12</strain>
    </source>
</reference>
<gene>
    <name evidence="6" type="ORF">ABDJ40_14585</name>
</gene>
<evidence type="ECO:0000259" key="4">
    <source>
        <dbReference type="Pfam" id="PF02678"/>
    </source>
</evidence>
<dbReference type="EMBL" id="JBDPZC010000006">
    <property type="protein sequence ID" value="MEO3713989.1"/>
    <property type="molecule type" value="Genomic_DNA"/>
</dbReference>
<dbReference type="InterPro" id="IPR008778">
    <property type="entry name" value="Pirin_C_dom"/>
</dbReference>
<accession>A0ABV0GG23</accession>
<dbReference type="CDD" id="cd02909">
    <property type="entry name" value="cupin_pirin_N"/>
    <property type="match status" value="1"/>
</dbReference>
<feature type="domain" description="Pirin N-terminal" evidence="4">
    <location>
        <begin position="18"/>
        <end position="122"/>
    </location>
</feature>
<dbReference type="InterPro" id="IPR014710">
    <property type="entry name" value="RmlC-like_jellyroll"/>
</dbReference>
<name>A0ABV0GG23_9BURK</name>
<evidence type="ECO:0000313" key="7">
    <source>
        <dbReference type="Proteomes" id="UP001462640"/>
    </source>
</evidence>
<dbReference type="PIRSF" id="PIRSF006232">
    <property type="entry name" value="Pirin"/>
    <property type="match status" value="1"/>
</dbReference>
<evidence type="ECO:0000259" key="5">
    <source>
        <dbReference type="Pfam" id="PF05726"/>
    </source>
</evidence>
<dbReference type="Proteomes" id="UP001462640">
    <property type="component" value="Unassembled WGS sequence"/>
</dbReference>
<dbReference type="InterPro" id="IPR003829">
    <property type="entry name" value="Pirin_N_dom"/>
</dbReference>
<evidence type="ECO:0000313" key="6">
    <source>
        <dbReference type="EMBL" id="MEO3713989.1"/>
    </source>
</evidence>
<evidence type="ECO:0000256" key="3">
    <source>
        <dbReference type="SAM" id="MobiDB-lite"/>
    </source>
</evidence>
<dbReference type="RefSeq" id="WP_347610885.1">
    <property type="nucleotide sequence ID" value="NZ_JBDPZC010000006.1"/>
</dbReference>
<sequence length="348" mass="37594">MPAARIIHGHEKDLGGGFKVSRLLPAVAQRSVGPFIFMDHFGPTTSHGDPAHDVRPHPHIGLSTVSYLFEGALLHHDSTGARQEIRPGDINWMTAGKGIVHSERAPEQRRGTAYAMHGLQLWCALPRDEEECDPAFQHVAAADLPVLERPGVRIRVLVGQFGGLRSPVRASAGTLYLHLSLDPGASLTLSDWSSELPEEWAIYAPSQELLLDGEPLPARHLAVLRSAQGSPAGAILQAEGPQGDATLTDGGQASGSHAGATQESQGQARPSSQAARVAFELSAPPWEPEPTELVLLGGKRLDGHRHLWWNFVSSRKERVEQAAKDWAEGRFPKVPGEDDFIPLPATRP</sequence>
<feature type="region of interest" description="Disordered" evidence="3">
    <location>
        <begin position="234"/>
        <end position="275"/>
    </location>
</feature>
<dbReference type="InterPro" id="IPR012093">
    <property type="entry name" value="Pirin"/>
</dbReference>
<dbReference type="Pfam" id="PF02678">
    <property type="entry name" value="Pirin"/>
    <property type="match status" value="1"/>
</dbReference>